<keyword evidence="2" id="KW-1185">Reference proteome</keyword>
<reference evidence="1 2" key="1">
    <citation type="journal article" date="2022" name="DNA Res.">
        <title>Chromosomal-level genome assembly of the orchid tree Bauhinia variegata (Leguminosae; Cercidoideae) supports the allotetraploid origin hypothesis of Bauhinia.</title>
        <authorList>
            <person name="Zhong Y."/>
            <person name="Chen Y."/>
            <person name="Zheng D."/>
            <person name="Pang J."/>
            <person name="Liu Y."/>
            <person name="Luo S."/>
            <person name="Meng S."/>
            <person name="Qian L."/>
            <person name="Wei D."/>
            <person name="Dai S."/>
            <person name="Zhou R."/>
        </authorList>
    </citation>
    <scope>NUCLEOTIDE SEQUENCE [LARGE SCALE GENOMIC DNA]</scope>
    <source>
        <strain evidence="1">BV-YZ2020</strain>
    </source>
</reference>
<dbReference type="Proteomes" id="UP000828941">
    <property type="component" value="Chromosome 4"/>
</dbReference>
<evidence type="ECO:0000313" key="2">
    <source>
        <dbReference type="Proteomes" id="UP000828941"/>
    </source>
</evidence>
<evidence type="ECO:0000313" key="1">
    <source>
        <dbReference type="EMBL" id="KAI4346751.1"/>
    </source>
</evidence>
<gene>
    <name evidence="1" type="ORF">L6164_007621</name>
</gene>
<comment type="caution">
    <text evidence="1">The sequence shown here is derived from an EMBL/GenBank/DDBJ whole genome shotgun (WGS) entry which is preliminary data.</text>
</comment>
<protein>
    <submittedName>
        <fullName evidence="1">Uncharacterized protein</fullName>
    </submittedName>
</protein>
<name>A0ACB9PEA8_BAUVA</name>
<proteinExistence type="predicted"/>
<sequence>MSHLVDYAGRKSAHKTTLRDIVMLENQIPSFVLRKMLEFKFSSLELADDMLLWMSMGLFKELSPFKMMEDYPEIQV</sequence>
<accession>A0ACB9PEA8</accession>
<dbReference type="EMBL" id="CM039429">
    <property type="protein sequence ID" value="KAI4346751.1"/>
    <property type="molecule type" value="Genomic_DNA"/>
</dbReference>
<organism evidence="1 2">
    <name type="scientific">Bauhinia variegata</name>
    <name type="common">Purple orchid tree</name>
    <name type="synonym">Phanera variegata</name>
    <dbReference type="NCBI Taxonomy" id="167791"/>
    <lineage>
        <taxon>Eukaryota</taxon>
        <taxon>Viridiplantae</taxon>
        <taxon>Streptophyta</taxon>
        <taxon>Embryophyta</taxon>
        <taxon>Tracheophyta</taxon>
        <taxon>Spermatophyta</taxon>
        <taxon>Magnoliopsida</taxon>
        <taxon>eudicotyledons</taxon>
        <taxon>Gunneridae</taxon>
        <taxon>Pentapetalae</taxon>
        <taxon>rosids</taxon>
        <taxon>fabids</taxon>
        <taxon>Fabales</taxon>
        <taxon>Fabaceae</taxon>
        <taxon>Cercidoideae</taxon>
        <taxon>Cercideae</taxon>
        <taxon>Bauhiniinae</taxon>
        <taxon>Bauhinia</taxon>
    </lineage>
</organism>